<dbReference type="InterPro" id="IPR029052">
    <property type="entry name" value="Metallo-depent_PP-like"/>
</dbReference>
<proteinExistence type="predicted"/>
<organism evidence="2 3">
    <name type="scientific">Candidatus Eubacterium avistercoris</name>
    <dbReference type="NCBI Taxonomy" id="2838567"/>
    <lineage>
        <taxon>Bacteria</taxon>
        <taxon>Bacillati</taxon>
        <taxon>Bacillota</taxon>
        <taxon>Clostridia</taxon>
        <taxon>Eubacteriales</taxon>
        <taxon>Eubacteriaceae</taxon>
        <taxon>Eubacterium</taxon>
    </lineage>
</organism>
<evidence type="ECO:0000313" key="2">
    <source>
        <dbReference type="EMBL" id="HIZ06712.1"/>
    </source>
</evidence>
<comment type="caution">
    <text evidence="2">The sequence shown here is derived from an EMBL/GenBank/DDBJ whole genome shotgun (WGS) entry which is preliminary data.</text>
</comment>
<reference evidence="2" key="2">
    <citation type="submission" date="2021-04" db="EMBL/GenBank/DDBJ databases">
        <authorList>
            <person name="Gilroy R."/>
        </authorList>
    </citation>
    <scope>NUCLEOTIDE SEQUENCE</scope>
    <source>
        <strain evidence="2">CHK192-9172</strain>
    </source>
</reference>
<gene>
    <name evidence="2" type="ORF">IAA08_02110</name>
</gene>
<evidence type="ECO:0000259" key="1">
    <source>
        <dbReference type="Pfam" id="PF00149"/>
    </source>
</evidence>
<name>A0A9D2D193_9FIRM</name>
<sequence length="261" mass="30621">MAIYITGDCHGDWMRRLNTAAFPEQKQMSTQEENYVLITGDFGIWDHSKRQKHDLDWLEAKTFTTLFADGNHENMDILDGLPVSRWHGGKVHFVRPHVIHLMRGQIYEIEGMRFFVFGGASSHDIRDGILEPKDPRIRKWERDREKQFRVNHVSWWERELPSEEEMEEGLGNLSRVGWKVDYIITHCPYTSLLGQMDGGSGLYRPDRLTDYLEGIKEKTDYRHWLFGHMHTDQAFPEQRSACLYEQIVALAKPGRVVYDIP</sequence>
<feature type="domain" description="Calcineurin-like phosphoesterase" evidence="1">
    <location>
        <begin position="1"/>
        <end position="231"/>
    </location>
</feature>
<dbReference type="Pfam" id="PF00149">
    <property type="entry name" value="Metallophos"/>
    <property type="match status" value="1"/>
</dbReference>
<dbReference type="GO" id="GO:0016787">
    <property type="term" value="F:hydrolase activity"/>
    <property type="evidence" value="ECO:0007669"/>
    <property type="project" value="InterPro"/>
</dbReference>
<evidence type="ECO:0000313" key="3">
    <source>
        <dbReference type="Proteomes" id="UP000824024"/>
    </source>
</evidence>
<protein>
    <submittedName>
        <fullName evidence="2">Metallophosphoesterase</fullName>
    </submittedName>
</protein>
<dbReference type="Gene3D" id="3.60.21.10">
    <property type="match status" value="1"/>
</dbReference>
<reference evidence="2" key="1">
    <citation type="journal article" date="2021" name="PeerJ">
        <title>Extensive microbial diversity within the chicken gut microbiome revealed by metagenomics and culture.</title>
        <authorList>
            <person name="Gilroy R."/>
            <person name="Ravi A."/>
            <person name="Getino M."/>
            <person name="Pursley I."/>
            <person name="Horton D.L."/>
            <person name="Alikhan N.F."/>
            <person name="Baker D."/>
            <person name="Gharbi K."/>
            <person name="Hall N."/>
            <person name="Watson M."/>
            <person name="Adriaenssens E.M."/>
            <person name="Foster-Nyarko E."/>
            <person name="Jarju S."/>
            <person name="Secka A."/>
            <person name="Antonio M."/>
            <person name="Oren A."/>
            <person name="Chaudhuri R.R."/>
            <person name="La Ragione R."/>
            <person name="Hildebrand F."/>
            <person name="Pallen M.J."/>
        </authorList>
    </citation>
    <scope>NUCLEOTIDE SEQUENCE</scope>
    <source>
        <strain evidence="2">CHK192-9172</strain>
    </source>
</reference>
<dbReference type="Proteomes" id="UP000824024">
    <property type="component" value="Unassembled WGS sequence"/>
</dbReference>
<accession>A0A9D2D193</accession>
<dbReference type="InterPro" id="IPR004843">
    <property type="entry name" value="Calcineurin-like_PHP"/>
</dbReference>
<dbReference type="EMBL" id="DXCH01000056">
    <property type="protein sequence ID" value="HIZ06712.1"/>
    <property type="molecule type" value="Genomic_DNA"/>
</dbReference>
<dbReference type="SUPFAM" id="SSF56300">
    <property type="entry name" value="Metallo-dependent phosphatases"/>
    <property type="match status" value="1"/>
</dbReference>
<dbReference type="AlphaFoldDB" id="A0A9D2D193"/>